<organism evidence="3">
    <name type="scientific">marine metagenome</name>
    <dbReference type="NCBI Taxonomy" id="408172"/>
    <lineage>
        <taxon>unclassified sequences</taxon>
        <taxon>metagenomes</taxon>
        <taxon>ecological metagenomes</taxon>
    </lineage>
</organism>
<dbReference type="InterPro" id="IPR013538">
    <property type="entry name" value="ASHA1/2-like_C"/>
</dbReference>
<comment type="similarity">
    <text evidence="1">Belongs to the AHA1 family.</text>
</comment>
<accession>A0A381ZFB2</accession>
<dbReference type="AlphaFoldDB" id="A0A381ZFB2"/>
<evidence type="ECO:0000256" key="1">
    <source>
        <dbReference type="ARBA" id="ARBA00006817"/>
    </source>
</evidence>
<sequence length="77" mass="8607">MSGDDIELGNIEHKDGYFEAHLERYLDHDAETVWSMLTDPDRFVDWLAPGEIELRLGGAAKLNFVDSGIVIDSEVTA</sequence>
<proteinExistence type="inferred from homology"/>
<dbReference type="Pfam" id="PF08327">
    <property type="entry name" value="AHSA1"/>
    <property type="match status" value="1"/>
</dbReference>
<name>A0A381ZFB2_9ZZZZ</name>
<evidence type="ECO:0000259" key="2">
    <source>
        <dbReference type="Pfam" id="PF08327"/>
    </source>
</evidence>
<dbReference type="InterPro" id="IPR023393">
    <property type="entry name" value="START-like_dom_sf"/>
</dbReference>
<reference evidence="3" key="1">
    <citation type="submission" date="2018-05" db="EMBL/GenBank/DDBJ databases">
        <authorList>
            <person name="Lanie J.A."/>
            <person name="Ng W.-L."/>
            <person name="Kazmierczak K.M."/>
            <person name="Andrzejewski T.M."/>
            <person name="Davidsen T.M."/>
            <person name="Wayne K.J."/>
            <person name="Tettelin H."/>
            <person name="Glass J.I."/>
            <person name="Rusch D."/>
            <person name="Podicherti R."/>
            <person name="Tsui H.-C.T."/>
            <person name="Winkler M.E."/>
        </authorList>
    </citation>
    <scope>NUCLEOTIDE SEQUENCE</scope>
</reference>
<dbReference type="EMBL" id="UINC01021059">
    <property type="protein sequence ID" value="SVA87814.1"/>
    <property type="molecule type" value="Genomic_DNA"/>
</dbReference>
<protein>
    <recommendedName>
        <fullName evidence="2">Activator of Hsp90 ATPase homologue 1/2-like C-terminal domain-containing protein</fullName>
    </recommendedName>
</protein>
<evidence type="ECO:0000313" key="3">
    <source>
        <dbReference type="EMBL" id="SVA87814.1"/>
    </source>
</evidence>
<feature type="domain" description="Activator of Hsp90 ATPase homologue 1/2-like C-terminal" evidence="2">
    <location>
        <begin position="28"/>
        <end position="63"/>
    </location>
</feature>
<dbReference type="SUPFAM" id="SSF55961">
    <property type="entry name" value="Bet v1-like"/>
    <property type="match status" value="1"/>
</dbReference>
<feature type="non-terminal residue" evidence="3">
    <location>
        <position position="77"/>
    </location>
</feature>
<dbReference type="Gene3D" id="3.30.530.20">
    <property type="match status" value="1"/>
</dbReference>
<gene>
    <name evidence="3" type="ORF">METZ01_LOCUS140668</name>
</gene>